<dbReference type="InterPro" id="IPR049317">
    <property type="entry name" value="GCIP-like_N"/>
</dbReference>
<evidence type="ECO:0000313" key="3">
    <source>
        <dbReference type="Proteomes" id="UP000307173"/>
    </source>
</evidence>
<accession>A0A4T0X6Q1</accession>
<dbReference type="AlphaFoldDB" id="A0A4T0X6Q1"/>
<dbReference type="PANTHER" id="PTHR15492">
    <property type="entry name" value="CYCLIN D1-BINDING PROTEIN 1"/>
    <property type="match status" value="1"/>
</dbReference>
<dbReference type="InterPro" id="IPR026907">
    <property type="entry name" value="GCIP-like"/>
</dbReference>
<dbReference type="Proteomes" id="UP000307173">
    <property type="component" value="Unassembled WGS sequence"/>
</dbReference>
<proteinExistence type="predicted"/>
<gene>
    <name evidence="2" type="ORF">CANINC_000225</name>
</gene>
<keyword evidence="3" id="KW-1185">Reference proteome</keyword>
<dbReference type="STRING" id="52247.A0A4T0X6Q1"/>
<dbReference type="OrthoDB" id="4088536at2759"/>
<sequence length="335" mass="37352">MAEDLKQHIGTLIQNITDFKNSESKTLQSHVQSPVEEIPKLANLIKAHATKLGLVYKPPIQETTINACRTETDIFCKNVVLLSSVINQLRAEVEKYSLVFVNELSYDFNSIVEAAVILLGELNKLIDLENDDGAQRLVGVGLVWESTDTILNTVKGGNSGVLRNKLKSSNKVIVDALEELQDWLENPIEGGDDNYDMDELLGVEKVPTELNDEKSINSDNEMAPEDVVQCATKWERKISLLKLLVGLLNKSIPDSKYNIKFSKSLDAIDNNIKNLSEYVDDVIASLVYDSDVNSAEAAGASLDKEVKGLVDIVKRINDEKKIKWVDSWAMKYKEN</sequence>
<dbReference type="Pfam" id="PF13324">
    <property type="entry name" value="GCIP_N"/>
    <property type="match status" value="1"/>
</dbReference>
<evidence type="ECO:0000313" key="2">
    <source>
        <dbReference type="EMBL" id="TID31178.1"/>
    </source>
</evidence>
<dbReference type="EMBL" id="SELW01000040">
    <property type="protein sequence ID" value="TID31178.1"/>
    <property type="molecule type" value="Genomic_DNA"/>
</dbReference>
<dbReference type="GO" id="GO:0005634">
    <property type="term" value="C:nucleus"/>
    <property type="evidence" value="ECO:0007669"/>
    <property type="project" value="TreeGrafter"/>
</dbReference>
<protein>
    <recommendedName>
        <fullName evidence="1">Cyclin-D1-binding protein 1-like N-terminal domain-containing protein</fullName>
    </recommendedName>
</protein>
<comment type="caution">
    <text evidence="2">The sequence shown here is derived from an EMBL/GenBank/DDBJ whole genome shotgun (WGS) entry which is preliminary data.</text>
</comment>
<name>A0A4T0X6Q1_9ASCO</name>
<dbReference type="PANTHER" id="PTHR15492:SF1">
    <property type="entry name" value="CYCLIN-D1-BINDING PROTEIN 1"/>
    <property type="match status" value="1"/>
</dbReference>
<dbReference type="Gene3D" id="1.20.1410.10">
    <property type="entry name" value="I/LWEQ domain"/>
    <property type="match status" value="1"/>
</dbReference>
<feature type="domain" description="Cyclin-D1-binding protein 1-like N-terminal" evidence="1">
    <location>
        <begin position="38"/>
        <end position="185"/>
    </location>
</feature>
<organism evidence="2 3">
    <name type="scientific">Pichia inconspicua</name>
    <dbReference type="NCBI Taxonomy" id="52247"/>
    <lineage>
        <taxon>Eukaryota</taxon>
        <taxon>Fungi</taxon>
        <taxon>Dikarya</taxon>
        <taxon>Ascomycota</taxon>
        <taxon>Saccharomycotina</taxon>
        <taxon>Pichiomycetes</taxon>
        <taxon>Pichiales</taxon>
        <taxon>Pichiaceae</taxon>
        <taxon>Pichia</taxon>
    </lineage>
</organism>
<reference evidence="2 3" key="1">
    <citation type="journal article" date="2019" name="Front. Genet.">
        <title>Whole-Genome Sequencing of the Opportunistic Yeast Pathogen Candida inconspicua Uncovers Its Hybrid Origin.</title>
        <authorList>
            <person name="Mixao V."/>
            <person name="Hansen A.P."/>
            <person name="Saus E."/>
            <person name="Boekhout T."/>
            <person name="Lass-Florl C."/>
            <person name="Gabaldon T."/>
        </authorList>
    </citation>
    <scope>NUCLEOTIDE SEQUENCE [LARGE SCALE GENOMIC DNA]</scope>
    <source>
        <strain evidence="2 3">CBS 180</strain>
    </source>
</reference>
<evidence type="ECO:0000259" key="1">
    <source>
        <dbReference type="Pfam" id="PF13324"/>
    </source>
</evidence>